<dbReference type="KEGG" id="tng:GSTEN00034608G001"/>
<sequence>DAMILESDVTLEGYGTPNVKPIPIMAHPPNVYSDNTLDQWLDAVLASPKGDVSDLHSSGPPWLATHQLASQPVVTVLPDTVAGFKSPKHQ</sequence>
<evidence type="ECO:0000256" key="6">
    <source>
        <dbReference type="ARBA" id="ARBA00044953"/>
    </source>
</evidence>
<dbReference type="AlphaFoldDB" id="Q4RGY0"/>
<feature type="domain" description="Menorin-like" evidence="7">
    <location>
        <begin position="2"/>
        <end position="49"/>
    </location>
</feature>
<dbReference type="PANTHER" id="PTHR21184:SF4">
    <property type="entry name" value="PROTEIN FAM151A"/>
    <property type="match status" value="1"/>
</dbReference>
<evidence type="ECO:0000256" key="2">
    <source>
        <dbReference type="ARBA" id="ARBA00022692"/>
    </source>
</evidence>
<dbReference type="Pfam" id="PF10223">
    <property type="entry name" value="Menorin_N"/>
    <property type="match status" value="1"/>
</dbReference>
<dbReference type="GO" id="GO:0005615">
    <property type="term" value="C:extracellular space"/>
    <property type="evidence" value="ECO:0007669"/>
    <property type="project" value="TreeGrafter"/>
</dbReference>
<reference evidence="8" key="1">
    <citation type="journal article" date="2004" name="Nature">
        <title>Genome duplication in the teleost fish Tetraodon nigroviridis reveals the early vertebrate proto-karyotype.</title>
        <authorList>
            <person name="Jaillon O."/>
            <person name="Aury J.-M."/>
            <person name="Brunet F."/>
            <person name="Petit J.-L."/>
            <person name="Stange-Thomann N."/>
            <person name="Mauceli E."/>
            <person name="Bouneau L."/>
            <person name="Fischer C."/>
            <person name="Ozouf-Costaz C."/>
            <person name="Bernot A."/>
            <person name="Nicaud S."/>
            <person name="Jaffe D."/>
            <person name="Fisher S."/>
            <person name="Lutfalla G."/>
            <person name="Dossat C."/>
            <person name="Segurens B."/>
            <person name="Dasilva C."/>
            <person name="Salanoubat M."/>
            <person name="Levy M."/>
            <person name="Boudet N."/>
            <person name="Castellano S."/>
            <person name="Anthouard V."/>
            <person name="Jubin C."/>
            <person name="Castelli V."/>
            <person name="Katinka M."/>
            <person name="Vacherie B."/>
            <person name="Biemont C."/>
            <person name="Skalli Z."/>
            <person name="Cattolico L."/>
            <person name="Poulain J."/>
            <person name="De Berardinis V."/>
            <person name="Cruaud C."/>
            <person name="Duprat S."/>
            <person name="Brottier P."/>
            <person name="Coutanceau J.-P."/>
            <person name="Gouzy J."/>
            <person name="Parra G."/>
            <person name="Lardier G."/>
            <person name="Chapple C."/>
            <person name="McKernan K.J."/>
            <person name="McEwan P."/>
            <person name="Bosak S."/>
            <person name="Kellis M."/>
            <person name="Volff J.-N."/>
            <person name="Guigo R."/>
            <person name="Zody M.C."/>
            <person name="Mesirov J."/>
            <person name="Lindblad-Toh K."/>
            <person name="Birren B."/>
            <person name="Nusbaum C."/>
            <person name="Kahn D."/>
            <person name="Robinson-Rechavi M."/>
            <person name="Laudet V."/>
            <person name="Schachter V."/>
            <person name="Quetier F."/>
            <person name="Saurin W."/>
            <person name="Scarpelli C."/>
            <person name="Wincker P."/>
            <person name="Lander E.S."/>
            <person name="Weissenbach J."/>
            <person name="Roest Crollius H."/>
        </authorList>
    </citation>
    <scope>NUCLEOTIDE SEQUENCE [LARGE SCALE GENOMIC DNA]</scope>
</reference>
<protein>
    <recommendedName>
        <fullName evidence="5">Protein FAM151A</fullName>
    </recommendedName>
</protein>
<comment type="similarity">
    <text evidence="6">Belongs to the menorin family.</text>
</comment>
<gene>
    <name evidence="8" type="ORF">GSTENG00034608001</name>
</gene>
<evidence type="ECO:0000256" key="3">
    <source>
        <dbReference type="ARBA" id="ARBA00022989"/>
    </source>
</evidence>
<dbReference type="GO" id="GO:0016020">
    <property type="term" value="C:membrane"/>
    <property type="evidence" value="ECO:0007669"/>
    <property type="project" value="UniProtKB-SubCell"/>
</dbReference>
<dbReference type="EMBL" id="CAAE01015086">
    <property type="protein sequence ID" value="CAG12352.1"/>
    <property type="molecule type" value="Genomic_DNA"/>
</dbReference>
<feature type="non-terminal residue" evidence="8">
    <location>
        <position position="1"/>
    </location>
</feature>
<name>Q4RGY0_TETNG</name>
<dbReference type="OrthoDB" id="413402at2759"/>
<evidence type="ECO:0000259" key="7">
    <source>
        <dbReference type="Pfam" id="PF10223"/>
    </source>
</evidence>
<accession>Q4RGY0</accession>
<evidence type="ECO:0000256" key="5">
    <source>
        <dbReference type="ARBA" id="ARBA00044104"/>
    </source>
</evidence>
<dbReference type="InterPro" id="IPR019356">
    <property type="entry name" value="Menorin_dom"/>
</dbReference>
<reference evidence="8" key="2">
    <citation type="submission" date="2004-02" db="EMBL/GenBank/DDBJ databases">
        <authorList>
            <consortium name="Genoscope"/>
            <consortium name="Whitehead Institute Centre for Genome Research"/>
        </authorList>
    </citation>
    <scope>NUCLEOTIDE SEQUENCE</scope>
</reference>
<keyword evidence="4" id="KW-0472">Membrane</keyword>
<dbReference type="PANTHER" id="PTHR21184">
    <property type="entry name" value="MENORIN (DENDRITIC BRANCHING PROTEIN)"/>
    <property type="match status" value="1"/>
</dbReference>
<comment type="subcellular location">
    <subcellularLocation>
        <location evidence="1">Membrane</location>
        <topology evidence="1">Single-pass membrane protein</topology>
    </subcellularLocation>
</comment>
<evidence type="ECO:0000313" key="8">
    <source>
        <dbReference type="EMBL" id="CAG12352.1"/>
    </source>
</evidence>
<keyword evidence="3" id="KW-1133">Transmembrane helix</keyword>
<comment type="caution">
    <text evidence="8">The sequence shown here is derived from an EMBL/GenBank/DDBJ whole genome shotgun (WGS) entry which is preliminary data.</text>
</comment>
<evidence type="ECO:0000256" key="4">
    <source>
        <dbReference type="ARBA" id="ARBA00023136"/>
    </source>
</evidence>
<proteinExistence type="inferred from homology"/>
<organism evidence="8">
    <name type="scientific">Tetraodon nigroviridis</name>
    <name type="common">Spotted green pufferfish</name>
    <name type="synonym">Chelonodon nigroviridis</name>
    <dbReference type="NCBI Taxonomy" id="99883"/>
    <lineage>
        <taxon>Eukaryota</taxon>
        <taxon>Metazoa</taxon>
        <taxon>Chordata</taxon>
        <taxon>Craniata</taxon>
        <taxon>Vertebrata</taxon>
        <taxon>Euteleostomi</taxon>
        <taxon>Actinopterygii</taxon>
        <taxon>Neopterygii</taxon>
        <taxon>Teleostei</taxon>
        <taxon>Neoteleostei</taxon>
        <taxon>Acanthomorphata</taxon>
        <taxon>Eupercaria</taxon>
        <taxon>Tetraodontiformes</taxon>
        <taxon>Tetradontoidea</taxon>
        <taxon>Tetraodontidae</taxon>
        <taxon>Tetraodon</taxon>
    </lineage>
</organism>
<evidence type="ECO:0000256" key="1">
    <source>
        <dbReference type="ARBA" id="ARBA00004167"/>
    </source>
</evidence>
<keyword evidence="2" id="KW-0812">Transmembrane</keyword>